<dbReference type="Gene3D" id="3.20.20.80">
    <property type="entry name" value="Glycosidases"/>
    <property type="match status" value="1"/>
</dbReference>
<dbReference type="InterPro" id="IPR014756">
    <property type="entry name" value="Ig_E-set"/>
</dbReference>
<evidence type="ECO:0000259" key="4">
    <source>
        <dbReference type="SMART" id="SM00642"/>
    </source>
</evidence>
<accession>A0ABX3MUW1</accession>
<keyword evidence="6" id="KW-1185">Reference proteome</keyword>
<dbReference type="Gene3D" id="2.60.40.10">
    <property type="entry name" value="Immunoglobulins"/>
    <property type="match status" value="1"/>
</dbReference>
<dbReference type="NCBIfam" id="TIGR02100">
    <property type="entry name" value="glgX_debranch"/>
    <property type="match status" value="1"/>
</dbReference>
<dbReference type="InterPro" id="IPR006047">
    <property type="entry name" value="GH13_cat_dom"/>
</dbReference>
<dbReference type="InterPro" id="IPR013783">
    <property type="entry name" value="Ig-like_fold"/>
</dbReference>
<dbReference type="Pfam" id="PF02922">
    <property type="entry name" value="CBM_48"/>
    <property type="match status" value="1"/>
</dbReference>
<dbReference type="InterPro" id="IPR017853">
    <property type="entry name" value="GH"/>
</dbReference>
<dbReference type="CDD" id="cd02856">
    <property type="entry name" value="E_set_GDE_Isoamylase_N"/>
    <property type="match status" value="1"/>
</dbReference>
<evidence type="ECO:0000256" key="1">
    <source>
        <dbReference type="ARBA" id="ARBA00008061"/>
    </source>
</evidence>
<reference evidence="5 6" key="1">
    <citation type="submission" date="2016-11" db="EMBL/GenBank/DDBJ databases">
        <title>A multilocus sequence analysis scheme for characterization of bacteria in the genus Thioclava.</title>
        <authorList>
            <person name="Liu Y."/>
            <person name="Shao Z."/>
        </authorList>
    </citation>
    <scope>NUCLEOTIDE SEQUENCE [LARGE SCALE GENOMIC DNA]</scope>
    <source>
        <strain evidence="5 6">TAW-CT134</strain>
    </source>
</reference>
<dbReference type="Proteomes" id="UP000190787">
    <property type="component" value="Unassembled WGS sequence"/>
</dbReference>
<name>A0ABX3MUW1_9RHOB</name>
<keyword evidence="2" id="KW-0378">Hydrolase</keyword>
<dbReference type="EMBL" id="MPZV01000003">
    <property type="protein sequence ID" value="OOY23487.1"/>
    <property type="molecule type" value="Genomic_DNA"/>
</dbReference>
<protein>
    <submittedName>
        <fullName evidence="5">Glycogen debranching enzyme GlgX</fullName>
    </submittedName>
</protein>
<comment type="caution">
    <text evidence="5">The sequence shown here is derived from an EMBL/GenBank/DDBJ whole genome shotgun (WGS) entry which is preliminary data.</text>
</comment>
<dbReference type="SUPFAM" id="SSF81296">
    <property type="entry name" value="E set domains"/>
    <property type="match status" value="1"/>
</dbReference>
<organism evidence="5 6">
    <name type="scientific">Thioclava sediminum</name>
    <dbReference type="NCBI Taxonomy" id="1915319"/>
    <lineage>
        <taxon>Bacteria</taxon>
        <taxon>Pseudomonadati</taxon>
        <taxon>Pseudomonadota</taxon>
        <taxon>Alphaproteobacteria</taxon>
        <taxon>Rhodobacterales</taxon>
        <taxon>Paracoccaceae</taxon>
        <taxon>Thioclava</taxon>
    </lineage>
</organism>
<evidence type="ECO:0000256" key="3">
    <source>
        <dbReference type="ARBA" id="ARBA00023295"/>
    </source>
</evidence>
<evidence type="ECO:0000256" key="2">
    <source>
        <dbReference type="ARBA" id="ARBA00022801"/>
    </source>
</evidence>
<dbReference type="PANTHER" id="PTHR43002">
    <property type="entry name" value="GLYCOGEN DEBRANCHING ENZYME"/>
    <property type="match status" value="1"/>
</dbReference>
<dbReference type="CDD" id="cd11326">
    <property type="entry name" value="AmyAc_Glg_debranch"/>
    <property type="match status" value="1"/>
</dbReference>
<dbReference type="SMART" id="SM00642">
    <property type="entry name" value="Aamy"/>
    <property type="match status" value="1"/>
</dbReference>
<comment type="similarity">
    <text evidence="1">Belongs to the glycosyl hydrolase 13 family.</text>
</comment>
<proteinExistence type="inferred from homology"/>
<dbReference type="SUPFAM" id="SSF51445">
    <property type="entry name" value="(Trans)glycosidases"/>
    <property type="match status" value="1"/>
</dbReference>
<sequence>MKMSPGRADPLGATPCEGGVNFALASAHAERVELCLFTKSGEQRIDLPGRTGPTWHGFVAGLKPGARYGYRVHGPWAPEAGHRFNPAKLLIDPYAREIGSKISWQAPMQYGKSKPDRRNSASVTPKSVVAEIARPEWDRPQHSWSETVIYEAHPKGLTMTHPEVPEALRGTWAGLASDPILSHLTDLGITAIELLPSCAYLDDRFLVEKGLSNYWGYQPIANFAPEPRYSGADPRGEFREMVRRFHGAGIEVILDVVYNHTGEGNAIGPMLSLRGIDNASYYRLTPEGAYIDETGTGNTLDLSNPLCLRLVMDCLRHWVEEMGVDGFRFDLAATLARGTSGAVEAHAQFLAAIEQDPVLRRVKLIAEPWDIGPGGYYLGGFPHPFTEWNDRFRDDARRFWRGDRGMAGDLARRVAGSAEIFDQMGRPATASVNFITAHDGFTLQDLVSYGEKQNLANGEENRDGHDANFSEALESVEAQALRKRALLATMLMSQGVPMLLAGDEIGNSQGGNNNAYAQDNEIGWVDWSTPDATLKTFVKHLIQIRKDHRVLRQNRYLHSLIRKQDGMRDLIWRLASGEEPEPHDWNDPELRCIGVEIRGAAEGPAGEAGSEAVYVILNAGSAREVKLPPGRWTRALDTALPGREAEQIDGAEACLAAQSVQVFTRATVQEKS</sequence>
<dbReference type="Gene3D" id="2.60.40.1180">
    <property type="entry name" value="Golgi alpha-mannosidase II"/>
    <property type="match status" value="1"/>
</dbReference>
<dbReference type="InterPro" id="IPR011837">
    <property type="entry name" value="Glycogen_debranch_GlgX"/>
</dbReference>
<evidence type="ECO:0000313" key="5">
    <source>
        <dbReference type="EMBL" id="OOY23487.1"/>
    </source>
</evidence>
<gene>
    <name evidence="5" type="ORF">BMI91_13440</name>
</gene>
<keyword evidence="3" id="KW-0326">Glycosidase</keyword>
<dbReference type="RefSeq" id="WP_078605385.1">
    <property type="nucleotide sequence ID" value="NZ_MPZV01000003.1"/>
</dbReference>
<dbReference type="InterPro" id="IPR004193">
    <property type="entry name" value="Glyco_hydro_13_N"/>
</dbReference>
<dbReference type="InterPro" id="IPR013780">
    <property type="entry name" value="Glyco_hydro_b"/>
</dbReference>
<dbReference type="SUPFAM" id="SSF51011">
    <property type="entry name" value="Glycosyl hydrolase domain"/>
    <property type="match status" value="1"/>
</dbReference>
<feature type="domain" description="Glycosyl hydrolase family 13 catalytic" evidence="4">
    <location>
        <begin position="157"/>
        <end position="545"/>
    </location>
</feature>
<dbReference type="InterPro" id="IPR044505">
    <property type="entry name" value="GlgX_Isoamylase_N_E_set"/>
</dbReference>
<evidence type="ECO:0000313" key="6">
    <source>
        <dbReference type="Proteomes" id="UP000190787"/>
    </source>
</evidence>